<feature type="compositionally biased region" description="Polar residues" evidence="1">
    <location>
        <begin position="13"/>
        <end position="25"/>
    </location>
</feature>
<dbReference type="AlphaFoldDB" id="A0A8J5Z057"/>
<organism evidence="2 3">
    <name type="scientific">Gossypium anomalum</name>
    <dbReference type="NCBI Taxonomy" id="47600"/>
    <lineage>
        <taxon>Eukaryota</taxon>
        <taxon>Viridiplantae</taxon>
        <taxon>Streptophyta</taxon>
        <taxon>Embryophyta</taxon>
        <taxon>Tracheophyta</taxon>
        <taxon>Spermatophyta</taxon>
        <taxon>Magnoliopsida</taxon>
        <taxon>eudicotyledons</taxon>
        <taxon>Gunneridae</taxon>
        <taxon>Pentapetalae</taxon>
        <taxon>rosids</taxon>
        <taxon>malvids</taxon>
        <taxon>Malvales</taxon>
        <taxon>Malvaceae</taxon>
        <taxon>Malvoideae</taxon>
        <taxon>Gossypium</taxon>
    </lineage>
</organism>
<sequence>MKSICSLKIPRLSSISTKQRRSMANSRKRPGDVEAERKGFLCETNPGAVPACSRLF</sequence>
<dbReference type="OrthoDB" id="10556081at2759"/>
<name>A0A8J5Z057_9ROSI</name>
<dbReference type="EMBL" id="JAHUZN010000006">
    <property type="protein sequence ID" value="KAG8491250.1"/>
    <property type="molecule type" value="Genomic_DNA"/>
</dbReference>
<protein>
    <submittedName>
        <fullName evidence="2">Uncharacterized protein</fullName>
    </submittedName>
</protein>
<gene>
    <name evidence="2" type="ORF">CXB51_014434</name>
</gene>
<dbReference type="Proteomes" id="UP000701853">
    <property type="component" value="Chromosome 6"/>
</dbReference>
<reference evidence="2 3" key="1">
    <citation type="journal article" date="2021" name="bioRxiv">
        <title>The Gossypium anomalum genome as a resource for cotton improvement and evolutionary analysis of hybrid incompatibility.</title>
        <authorList>
            <person name="Grover C.E."/>
            <person name="Yuan D."/>
            <person name="Arick M.A."/>
            <person name="Miller E.R."/>
            <person name="Hu G."/>
            <person name="Peterson D.G."/>
            <person name="Wendel J.F."/>
            <person name="Udall J.A."/>
        </authorList>
    </citation>
    <scope>NUCLEOTIDE SEQUENCE [LARGE SCALE GENOMIC DNA]</scope>
    <source>
        <strain evidence="2">JFW-Udall</strain>
        <tissue evidence="2">Leaf</tissue>
    </source>
</reference>
<accession>A0A8J5Z057</accession>
<evidence type="ECO:0000313" key="2">
    <source>
        <dbReference type="EMBL" id="KAG8491250.1"/>
    </source>
</evidence>
<proteinExistence type="predicted"/>
<keyword evidence="3" id="KW-1185">Reference proteome</keyword>
<evidence type="ECO:0000256" key="1">
    <source>
        <dbReference type="SAM" id="MobiDB-lite"/>
    </source>
</evidence>
<evidence type="ECO:0000313" key="3">
    <source>
        <dbReference type="Proteomes" id="UP000701853"/>
    </source>
</evidence>
<feature type="region of interest" description="Disordered" evidence="1">
    <location>
        <begin position="1"/>
        <end position="34"/>
    </location>
</feature>
<comment type="caution">
    <text evidence="2">The sequence shown here is derived from an EMBL/GenBank/DDBJ whole genome shotgun (WGS) entry which is preliminary data.</text>
</comment>